<accession>A0ABW8ARW4</accession>
<evidence type="ECO:0000313" key="1">
    <source>
        <dbReference type="EMBL" id="MFI7589089.1"/>
    </source>
</evidence>
<reference evidence="1 2" key="1">
    <citation type="submission" date="2024-10" db="EMBL/GenBank/DDBJ databases">
        <title>The Natural Products Discovery Center: Release of the First 8490 Sequenced Strains for Exploring Actinobacteria Biosynthetic Diversity.</title>
        <authorList>
            <person name="Kalkreuter E."/>
            <person name="Kautsar S.A."/>
            <person name="Yang D."/>
            <person name="Bader C.D."/>
            <person name="Teijaro C.N."/>
            <person name="Fluegel L."/>
            <person name="Davis C.M."/>
            <person name="Simpson J.R."/>
            <person name="Lauterbach L."/>
            <person name="Steele A.D."/>
            <person name="Gui C."/>
            <person name="Meng S."/>
            <person name="Li G."/>
            <person name="Viehrig K."/>
            <person name="Ye F."/>
            <person name="Su P."/>
            <person name="Kiefer A.F."/>
            <person name="Nichols A."/>
            <person name="Cepeda A.J."/>
            <person name="Yan W."/>
            <person name="Fan B."/>
            <person name="Jiang Y."/>
            <person name="Adhikari A."/>
            <person name="Zheng C.-J."/>
            <person name="Schuster L."/>
            <person name="Cowan T.M."/>
            <person name="Smanski M.J."/>
            <person name="Chevrette M.G."/>
            <person name="De Carvalho L.P.S."/>
            <person name="Shen B."/>
        </authorList>
    </citation>
    <scope>NUCLEOTIDE SEQUENCE [LARGE SCALE GENOMIC DNA]</scope>
    <source>
        <strain evidence="1 2">NPDC049639</strain>
    </source>
</reference>
<protein>
    <submittedName>
        <fullName evidence="1">Toxin-antitoxin system HicB family antitoxin</fullName>
    </submittedName>
</protein>
<keyword evidence="2" id="KW-1185">Reference proteome</keyword>
<dbReference type="EMBL" id="JBITLV010000006">
    <property type="protein sequence ID" value="MFI7589089.1"/>
    <property type="molecule type" value="Genomic_DNA"/>
</dbReference>
<dbReference type="InterPro" id="IPR010985">
    <property type="entry name" value="Ribbon_hlx_hlx"/>
</dbReference>
<comment type="caution">
    <text evidence="1">The sequence shown here is derived from an EMBL/GenBank/DDBJ whole genome shotgun (WGS) entry which is preliminary data.</text>
</comment>
<dbReference type="InterPro" id="IPR008651">
    <property type="entry name" value="Uncharacterised_HicB"/>
</dbReference>
<evidence type="ECO:0000313" key="2">
    <source>
        <dbReference type="Proteomes" id="UP001612915"/>
    </source>
</evidence>
<proteinExistence type="predicted"/>
<dbReference type="Proteomes" id="UP001612915">
    <property type="component" value="Unassembled WGS sequence"/>
</dbReference>
<dbReference type="RefSeq" id="WP_398283437.1">
    <property type="nucleotide sequence ID" value="NZ_JBITLV010000006.1"/>
</dbReference>
<organism evidence="1 2">
    <name type="scientific">Spongisporangium articulatum</name>
    <dbReference type="NCBI Taxonomy" id="3362603"/>
    <lineage>
        <taxon>Bacteria</taxon>
        <taxon>Bacillati</taxon>
        <taxon>Actinomycetota</taxon>
        <taxon>Actinomycetes</taxon>
        <taxon>Kineosporiales</taxon>
        <taxon>Kineosporiaceae</taxon>
        <taxon>Spongisporangium</taxon>
    </lineage>
</organism>
<gene>
    <name evidence="1" type="ORF">ACIB24_18660</name>
</gene>
<sequence length="173" mass="18187">MQLDEYIESLRSDLVAVAEAAGEEQRALAERLVAPLESSLRLALLGALSDAAAEISSDLAPGSVELRLRGREPGFVVVPPPAAVGEEEPGDDVPPAPAEPVADEAASARINLRLGEQLKAQIEVAAGQAGLSVNAWLVRAAASALDGRVRGHQRGRRPGGTEWGSQVYRGWVR</sequence>
<dbReference type="Pfam" id="PF05534">
    <property type="entry name" value="HicB"/>
    <property type="match status" value="1"/>
</dbReference>
<name>A0ABW8ARW4_9ACTN</name>
<dbReference type="SUPFAM" id="SSF47598">
    <property type="entry name" value="Ribbon-helix-helix"/>
    <property type="match status" value="1"/>
</dbReference>